<dbReference type="GO" id="GO:0010468">
    <property type="term" value="P:regulation of gene expression"/>
    <property type="evidence" value="ECO:0007669"/>
    <property type="project" value="InterPro"/>
</dbReference>
<dbReference type="GO" id="GO:0034087">
    <property type="term" value="P:establishment of mitotic sister chromatid cohesion"/>
    <property type="evidence" value="ECO:0007669"/>
    <property type="project" value="TreeGrafter"/>
</dbReference>
<evidence type="ECO:0000256" key="6">
    <source>
        <dbReference type="RuleBase" id="RU364107"/>
    </source>
</evidence>
<dbReference type="GO" id="GO:0061775">
    <property type="term" value="F:cohesin loader activity"/>
    <property type="evidence" value="ECO:0007669"/>
    <property type="project" value="InterPro"/>
</dbReference>
<evidence type="ECO:0000256" key="8">
    <source>
        <dbReference type="SAM" id="Phobius"/>
    </source>
</evidence>
<keyword evidence="8" id="KW-0472">Membrane</keyword>
<dbReference type="InterPro" id="IPR024986">
    <property type="entry name" value="Nipped-B_C"/>
</dbReference>
<evidence type="ECO:0000259" key="9">
    <source>
        <dbReference type="Pfam" id="PF12830"/>
    </source>
</evidence>
<dbReference type="STRING" id="246404.A0A507EW87"/>
<dbReference type="Pfam" id="PF12830">
    <property type="entry name" value="Nipped-B_C"/>
    <property type="match status" value="1"/>
</dbReference>
<comment type="caution">
    <text evidence="10">The sequence shown here is derived from an EMBL/GenBank/DDBJ whole genome shotgun (WGS) entry which is preliminary data.</text>
</comment>
<dbReference type="GO" id="GO:1990414">
    <property type="term" value="P:replication-born double-strand break repair via sister chromatid exchange"/>
    <property type="evidence" value="ECO:0007669"/>
    <property type="project" value="TreeGrafter"/>
</dbReference>
<keyword evidence="5 6" id="KW-0131">Cell cycle</keyword>
<evidence type="ECO:0000256" key="1">
    <source>
        <dbReference type="ARBA" id="ARBA00004123"/>
    </source>
</evidence>
<evidence type="ECO:0000256" key="7">
    <source>
        <dbReference type="SAM" id="MobiDB-lite"/>
    </source>
</evidence>
<gene>
    <name evidence="10" type="ORF">CcCBS67573_g07273</name>
</gene>
<feature type="transmembrane region" description="Helical" evidence="8">
    <location>
        <begin position="575"/>
        <end position="598"/>
    </location>
</feature>
<feature type="domain" description="Sister chromatid cohesion C-terminal" evidence="9">
    <location>
        <begin position="1554"/>
        <end position="1753"/>
    </location>
</feature>
<feature type="compositionally biased region" description="Low complexity" evidence="7">
    <location>
        <begin position="267"/>
        <end position="276"/>
    </location>
</feature>
<proteinExistence type="inferred from homology"/>
<feature type="region of interest" description="Disordered" evidence="7">
    <location>
        <begin position="211"/>
        <end position="276"/>
    </location>
</feature>
<dbReference type="PANTHER" id="PTHR21704">
    <property type="entry name" value="NIPPED-B-LIKE PROTEIN DELANGIN SCC2-RELATED"/>
    <property type="match status" value="1"/>
</dbReference>
<dbReference type="GO" id="GO:0071169">
    <property type="term" value="P:establishment of protein localization to chromatin"/>
    <property type="evidence" value="ECO:0007669"/>
    <property type="project" value="TreeGrafter"/>
</dbReference>
<keyword evidence="4 6" id="KW-0539">Nucleus</keyword>
<dbReference type="InterPro" id="IPR033031">
    <property type="entry name" value="Scc2/Nipped-B"/>
</dbReference>
<dbReference type="GO" id="GO:0140588">
    <property type="term" value="P:chromatin looping"/>
    <property type="evidence" value="ECO:0007669"/>
    <property type="project" value="InterPro"/>
</dbReference>
<evidence type="ECO:0000256" key="3">
    <source>
        <dbReference type="ARBA" id="ARBA00022737"/>
    </source>
</evidence>
<feature type="region of interest" description="Disordered" evidence="7">
    <location>
        <begin position="1920"/>
        <end position="1977"/>
    </location>
</feature>
<evidence type="ECO:0000256" key="5">
    <source>
        <dbReference type="ARBA" id="ARBA00023306"/>
    </source>
</evidence>
<feature type="compositionally biased region" description="Low complexity" evidence="7">
    <location>
        <begin position="1942"/>
        <end position="1957"/>
    </location>
</feature>
<comment type="similarity">
    <text evidence="2 6">Belongs to the SCC2/Nipped-B family.</text>
</comment>
<dbReference type="SUPFAM" id="SSF48371">
    <property type="entry name" value="ARM repeat"/>
    <property type="match status" value="1"/>
</dbReference>
<keyword evidence="8" id="KW-0812">Transmembrane</keyword>
<keyword evidence="8" id="KW-1133">Transmembrane helix</keyword>
<dbReference type="InterPro" id="IPR016024">
    <property type="entry name" value="ARM-type_fold"/>
</dbReference>
<accession>A0A507EW87</accession>
<name>A0A507EW87_9FUNG</name>
<comment type="subcellular location">
    <subcellularLocation>
        <location evidence="1 6">Nucleus</location>
    </subcellularLocation>
</comment>
<feature type="transmembrane region" description="Helical" evidence="8">
    <location>
        <begin position="942"/>
        <end position="961"/>
    </location>
</feature>
<dbReference type="GO" id="GO:0090694">
    <property type="term" value="C:Scc2-Scc4 cohesin loading complex"/>
    <property type="evidence" value="ECO:0007669"/>
    <property type="project" value="TreeGrafter"/>
</dbReference>
<dbReference type="OrthoDB" id="418242at2759"/>
<evidence type="ECO:0000256" key="4">
    <source>
        <dbReference type="ARBA" id="ARBA00023242"/>
    </source>
</evidence>
<sequence length="1977" mass="216296">MTSDSEWSVDRWKQLEEEVRARQAPAGLTTASGDMLGRMPSLSLRMPANPAVSEQHSVSAAEWAAFSNIPAVRHSAITFDKLPLDLSFLSAQQPASNSSFPSNPSISTPVATVNQIPAFYGSNSFLNNLDDTFLKPLYAKLIGVSSIMPSYSHDFHAPQTPTASHKNSQFVSHALEGQSGLSKDMHTILNSSPGHFNAPYIINRTPAVVPATPSFGPRPKNLQPGSNSVEPNLKSPSPHSYNLATPSPTVFRTPNPPVHAPAPQVRSISSSSSSSRLDSTASAAVATVPVFDAAIQTPSRKDAVVVGMESAARISADGNYLAAVSSNTELLDPVALRKCAESLQALLHADDSLTAGNANHVDTAAIVDLATGMPHSIALEAITRQLKKLIDLGESYRIFKVAELEDDEGWVKRLLKICERVLGSCERVVTFSNNSESGDGDKKMGDTQMSDIAIDLHEGFDVFFDASVLGMESAYLAMLVISICVGSNRKAYSEKTITTISSFLNSRASELNSAIRLYTDNDVESSVSNAHNFRNLLDDSNAKKRLVSLMSKMGRCFEQLAKLFRQNSFQDGIVISAYTMCVSTFFVDVNSLSVYIGWDKLQMASMHVLTMIFAQAVPHRNAILEEVAGQLLKLQNAKKGLRQYKLSNGKAIQMISALFLQLLQSSFSGTSTADVLKEVQAFLVKRQLTGGVDDSIQTNGRGINPLNVFTAEDGSLVVNKFLSAAKQGLESVNSSAMFFMRYLVTRSFDSAGKGSAATAGSRKSLVASAETELRIVLDNLVEDMLVVLGEPEWPASEVVLVLLCKLMTQALDDKKSGDTAIKSFALDFLGHLSARLFGLADPQCLKLDNSHIQISHLKAVASEITSKPEAVSADDGITVSKLLRLWEIESAVIDSMKAERENDLNYDVSIECIYENAGFNNYSGSLFQAFNQARYFQHAWNYVLNIVILLAIFASVTALTFPSTLEKHVLVKVASWCLFQKSHIQSIRETLLNYILASLDSESVTLRARSLKALSDVVAVDAKVLGMKSVKNVIGNRLLDSSKMVRDAAVELVGCYVTKEFEEGLITEYYPLLIQRVLDVGAAVRKRIIRLAKDIAMFSISKETMTGVAMDAVSKDRTVEIACKLMGRVMDEETSIKELAYKSVAEILFSPFKQFVAVPGTRNDEGLSGSADNNARSRAFALQPISSKYEIKARVSLLIGVIDCLTSGGVNMPAAEGLGDILRHLADTNKKGDLTMVARSLVECVSENILGCEEVGDKESVKNALVLLNQIARVLPLLLIPHVRMLQTYLHSSSAGGNSDDDRRNEEKITAAAVSVLGFVIPHSVDPDLHLMAAIEGDLLALLARRSLTVVNLIVPCLTSIVHNVTKNYSKLTKVLITCLDNFEKSKVLIQRGALNANSIRAIARGLIIVSLLVRTFDFDKNRIVLMEKIGEDIARFPNVLSAVFASVSFFAGPSFPTDLRTVAFQALGNLFVANPRLMIHQTSQTLMNGVFKVDNIPHKVEVIKIFAEFLKAEQLRMLSEEQTKKASNPANNKEMDIKVLIGNADEMADAGVSSAVIQMYLNHILDGMMHVDMTLSTTSFDAVCIIIEQGLAHPLLCVPYVVAMQTSPVANIRDRAILVYDNLAEKHQTFIHSRTGECVRKAFDYRLNLMLSQKQQDDHQLHWVQGHLVEITESDEGPRESTVAMLSNMYGKLQVKRQRRNDFLMTLVRSFDLDADGVKDDKAILFGRFLAENLAALSYKSTDEVNIVIYHICQLLSVSGETVLKFINEWRGSTQTDEKVLFSVSKTSVLLGMLVLLKTYLQKTFSLSESKCRSYTPAEGSRNTEKSRPAIRKSRDYLDWNRWPFACNRLLTTAQDMAAQLLLFEELMNSDYYISTSDDDGMDFEDLGAAAAEIPGPVLEVGLDVEAIVLVDALAAQPKSKRRSSLTGNGTAPKKARRMSAKSSGARASASSASAPDRPKRKESRVSMAESSDNDE</sequence>
<keyword evidence="11" id="KW-1185">Reference proteome</keyword>
<dbReference type="PANTHER" id="PTHR21704:SF18">
    <property type="entry name" value="NIPPED-B-LIKE PROTEIN"/>
    <property type="match status" value="1"/>
</dbReference>
<feature type="compositionally biased region" description="Polar residues" evidence="7">
    <location>
        <begin position="223"/>
        <end position="252"/>
    </location>
</feature>
<organism evidence="10 11">
    <name type="scientific">Chytriomyces confervae</name>
    <dbReference type="NCBI Taxonomy" id="246404"/>
    <lineage>
        <taxon>Eukaryota</taxon>
        <taxon>Fungi</taxon>
        <taxon>Fungi incertae sedis</taxon>
        <taxon>Chytridiomycota</taxon>
        <taxon>Chytridiomycota incertae sedis</taxon>
        <taxon>Chytridiomycetes</taxon>
        <taxon>Chytridiales</taxon>
        <taxon>Chytriomycetaceae</taxon>
        <taxon>Chytriomyces</taxon>
    </lineage>
</organism>
<dbReference type="GO" id="GO:0003682">
    <property type="term" value="F:chromatin binding"/>
    <property type="evidence" value="ECO:0007669"/>
    <property type="project" value="TreeGrafter"/>
</dbReference>
<dbReference type="EMBL" id="QEAP01000366">
    <property type="protein sequence ID" value="TPX68152.1"/>
    <property type="molecule type" value="Genomic_DNA"/>
</dbReference>
<evidence type="ECO:0000313" key="10">
    <source>
        <dbReference type="EMBL" id="TPX68152.1"/>
    </source>
</evidence>
<dbReference type="Pfam" id="PF12765">
    <property type="entry name" value="Cohesin_HEAT"/>
    <property type="match status" value="1"/>
</dbReference>
<evidence type="ECO:0000313" key="11">
    <source>
        <dbReference type="Proteomes" id="UP000320333"/>
    </source>
</evidence>
<dbReference type="InterPro" id="IPR026003">
    <property type="entry name" value="Cohesin_HEAT"/>
</dbReference>
<dbReference type="CDD" id="cd23958">
    <property type="entry name" value="SCC2"/>
    <property type="match status" value="1"/>
</dbReference>
<keyword evidence="3 6" id="KW-0677">Repeat</keyword>
<protein>
    <recommendedName>
        <fullName evidence="6">Sister chromatid cohesion protein</fullName>
    </recommendedName>
</protein>
<dbReference type="Proteomes" id="UP000320333">
    <property type="component" value="Unassembled WGS sequence"/>
</dbReference>
<reference evidence="10 11" key="1">
    <citation type="journal article" date="2019" name="Sci. Rep.">
        <title>Comparative genomics of chytrid fungi reveal insights into the obligate biotrophic and pathogenic lifestyle of Synchytrium endobioticum.</title>
        <authorList>
            <person name="van de Vossenberg B.T.L.H."/>
            <person name="Warris S."/>
            <person name="Nguyen H.D.T."/>
            <person name="van Gent-Pelzer M.P.E."/>
            <person name="Joly D.L."/>
            <person name="van de Geest H.C."/>
            <person name="Bonants P.J.M."/>
            <person name="Smith D.S."/>
            <person name="Levesque C.A."/>
            <person name="van der Lee T.A.J."/>
        </authorList>
    </citation>
    <scope>NUCLEOTIDE SEQUENCE [LARGE SCALE GENOMIC DNA]</scope>
    <source>
        <strain evidence="10 11">CBS 675.73</strain>
    </source>
</reference>
<evidence type="ECO:0000256" key="2">
    <source>
        <dbReference type="ARBA" id="ARBA00009252"/>
    </source>
</evidence>